<reference evidence="1" key="2">
    <citation type="submission" date="2014-07" db="EMBL/GenBank/DDBJ databases">
        <title>Initial genome analysis of the psychrotolerant acidophile Acidithiobacillus ferrivorans CF27: insights into iron and sulfur oxidation pathways and into biofilm formation.</title>
        <authorList>
            <person name="Talla E."/>
            <person name="Hedrich S."/>
            <person name="Mangenot S."/>
            <person name="Ji B."/>
            <person name="Johnson D.B."/>
            <person name="Barbe V."/>
            <person name="Bonnefoy V."/>
        </authorList>
    </citation>
    <scope>NUCLEOTIDE SEQUENCE [LARGE SCALE GENOMIC DNA]</scope>
    <source>
        <strain evidence="1">CF27</strain>
    </source>
</reference>
<reference evidence="1" key="1">
    <citation type="submission" date="2014-03" db="EMBL/GenBank/DDBJ databases">
        <authorList>
            <person name="Genoscope - CEA"/>
        </authorList>
    </citation>
    <scope>NUCLEOTIDE SEQUENCE [LARGE SCALE GENOMIC DNA]</scope>
    <source>
        <strain evidence="1">CF27</strain>
    </source>
</reference>
<dbReference type="RefSeq" id="WP_035191788.1">
    <property type="nucleotide sequence ID" value="NZ_CCCS020000023.1"/>
</dbReference>
<protein>
    <submittedName>
        <fullName evidence="1">Uncharacterized protein</fullName>
    </submittedName>
</protein>
<evidence type="ECO:0000313" key="1">
    <source>
        <dbReference type="EMBL" id="CDQ09423.1"/>
    </source>
</evidence>
<dbReference type="EMBL" id="CCCS020000023">
    <property type="protein sequence ID" value="CDQ09423.1"/>
    <property type="molecule type" value="Genomic_DNA"/>
</dbReference>
<sequence>MFEVLHPHKNELITQPEYIQLAAEHGFQLPNEYVGGRCPVCKRRMKVRAGHKKDDGHFYHNDKLFCPTKDPASRPYLGKTPTNADPVAAARNREFARNNINAIWSRLNEMVPYLDLKEFVSILEEARRINVYGYVDLDPTILPYVYVTLINFLPSKSRNKQRKFKFCFFYEAEVKDYEDLWIDRGRECHLSRISYDGNQTKRVKVFEMEREYLTRVEYPLSERQEQWVSSVC</sequence>
<reference evidence="2 3" key="3">
    <citation type="submission" date="2017-03" db="EMBL/GenBank/DDBJ databases">
        <authorList>
            <person name="Regsiter A."/>
            <person name="William W."/>
        </authorList>
    </citation>
    <scope>NUCLEOTIDE SEQUENCE [LARGE SCALE GENOMIC DNA]</scope>
    <source>
        <strain evidence="2">PRJEB5721</strain>
    </source>
</reference>
<accession>A0A060URK7</accession>
<dbReference type="EMBL" id="LT841305">
    <property type="protein sequence ID" value="SMH67328.1"/>
    <property type="molecule type" value="Genomic_DNA"/>
</dbReference>
<evidence type="ECO:0000313" key="3">
    <source>
        <dbReference type="Proteomes" id="UP000193925"/>
    </source>
</evidence>
<dbReference type="AlphaFoldDB" id="A0A060URK7"/>
<proteinExistence type="predicted"/>
<organism evidence="1">
    <name type="scientific">Acidithiobacillus ferrivorans</name>
    <dbReference type="NCBI Taxonomy" id="160808"/>
    <lineage>
        <taxon>Bacteria</taxon>
        <taxon>Pseudomonadati</taxon>
        <taxon>Pseudomonadota</taxon>
        <taxon>Acidithiobacillia</taxon>
        <taxon>Acidithiobacillales</taxon>
        <taxon>Acidithiobacillaceae</taxon>
        <taxon>Acidithiobacillus</taxon>
    </lineage>
</organism>
<evidence type="ECO:0000313" key="2">
    <source>
        <dbReference type="EMBL" id="SMH67328.1"/>
    </source>
</evidence>
<dbReference type="Proteomes" id="UP000193925">
    <property type="component" value="Chromosome AFERRI"/>
</dbReference>
<keyword evidence="3" id="KW-1185">Reference proteome</keyword>
<gene>
    <name evidence="1" type="ORF">AFERRI_30069</name>
    <name evidence="2" type="ORF">AFERRI_50529</name>
</gene>
<name>A0A060URK7_9PROT</name>